<proteinExistence type="predicted"/>
<evidence type="ECO:0000256" key="1">
    <source>
        <dbReference type="SAM" id="Phobius"/>
    </source>
</evidence>
<reference evidence="2 3" key="1">
    <citation type="journal article" date="2010" name="PLoS ONE">
        <title>Complete genome sequence and comparative metabolic profiling of the prototypical enteroaggregative Escherichia coli strain 042.</title>
        <authorList>
            <person name="Chaudhuri R.R."/>
            <person name="Sebaihia M."/>
            <person name="Hobman J.L."/>
            <person name="Webber M.A."/>
            <person name="Leyton D.L."/>
            <person name="Goldberg M.D."/>
            <person name="Cunningham A.F."/>
            <person name="Scott-Tucker A."/>
            <person name="Ferguson P.R."/>
            <person name="Thomas C.M."/>
            <person name="Frankel G."/>
            <person name="Tang C.M."/>
            <person name="Dudley E.G."/>
            <person name="Roberts I.S."/>
            <person name="Rasko D.A."/>
            <person name="Pallen M.J."/>
            <person name="Parkhill J."/>
            <person name="Nataro J.P."/>
            <person name="Thomson N.R."/>
            <person name="Henderson I.R."/>
        </authorList>
    </citation>
    <scope>NUCLEOTIDE SEQUENCE [LARGE SCALE GENOMIC DNA]</scope>
    <source>
        <strain evidence="3">042 / EAEC</strain>
    </source>
</reference>
<sequence>MLNNFHIFNMEVIMLFIRYLKEHRKKNYLFLIVSVFVNLIAMNQKVYAFNLLFIFIHVFWYIILRADMDSKDE</sequence>
<evidence type="ECO:0000313" key="2">
    <source>
        <dbReference type="EMBL" id="CBG35669.1"/>
    </source>
</evidence>
<evidence type="ECO:0000313" key="3">
    <source>
        <dbReference type="Proteomes" id="UP000001407"/>
    </source>
</evidence>
<feature type="transmembrane region" description="Helical" evidence="1">
    <location>
        <begin position="47"/>
        <end position="64"/>
    </location>
</feature>
<keyword evidence="1" id="KW-0812">Transmembrane</keyword>
<dbReference type="AlphaFoldDB" id="D3H4Q0"/>
<feature type="transmembrane region" description="Helical" evidence="1">
    <location>
        <begin position="26"/>
        <end position="41"/>
    </location>
</feature>
<dbReference type="Proteomes" id="UP000001407">
    <property type="component" value="Chromosome"/>
</dbReference>
<keyword evidence="1" id="KW-0472">Membrane</keyword>
<organism evidence="2 3">
    <name type="scientific">Escherichia coli O44:H18 (strain 042 / EAEC)</name>
    <dbReference type="NCBI Taxonomy" id="216592"/>
    <lineage>
        <taxon>Bacteria</taxon>
        <taxon>Pseudomonadati</taxon>
        <taxon>Pseudomonadota</taxon>
        <taxon>Gammaproteobacteria</taxon>
        <taxon>Enterobacterales</taxon>
        <taxon>Enterobacteriaceae</taxon>
        <taxon>Escherichia</taxon>
    </lineage>
</organism>
<protein>
    <submittedName>
        <fullName evidence="2">Membrane protein</fullName>
    </submittedName>
</protein>
<accession>D3H4Q0</accession>
<dbReference type="HOGENOM" id="CLU_2698776_0_0_6"/>
<keyword evidence="1" id="KW-1133">Transmembrane helix</keyword>
<dbReference type="EMBL" id="FN554766">
    <property type="protein sequence ID" value="CBG35669.1"/>
    <property type="molecule type" value="Genomic_DNA"/>
</dbReference>
<name>D3H4Q0_ECO44</name>
<dbReference type="KEGG" id="elo:EC042_2836"/>
<gene>
    <name evidence="2" type="ordered locus">EC042_2836</name>
</gene>